<gene>
    <name evidence="2" type="ORF">SLS55_001440</name>
</gene>
<dbReference type="PANTHER" id="PTHR43157">
    <property type="entry name" value="PHOSPHATIDYLINOSITOL-GLYCAN BIOSYNTHESIS CLASS F PROTEIN-RELATED"/>
    <property type="match status" value="1"/>
</dbReference>
<keyword evidence="1" id="KW-0560">Oxidoreductase</keyword>
<keyword evidence="3" id="KW-1185">Reference proteome</keyword>
<dbReference type="EMBL" id="JAJVCZ030000002">
    <property type="protein sequence ID" value="KAL0262472.1"/>
    <property type="molecule type" value="Genomic_DNA"/>
</dbReference>
<sequence>MAPTLGTILNFIHSQLFVTVPKPTTSYAGRVVIVTGGNVGLGLETARSIAHLDASKVIITSRSTSAGEAARASILASLPPSRDPSSIEAWPLDLCSHESIRAFAARASADLPRLDALICNAGVATGRFALAADLGGVADGGGHETTIATNVVGTFLLALLVLPALKRTAARTNSLAHLVIVSSEVHFFTDFAERKNIDEKDGSIFAALRDATKSDMPDRYNVSKLLEVLVVRELAASPTLMGRSAYPVVVTAPNPGLCASALRREMYEGSFFMRWGVWLMERLLERSSEEGARNFVACASAGEAYHGRYVSDGVPKEPAALVRSEEGAVLQKRVWEELRDILEGIEPGVTRNF</sequence>
<name>A0ABR3CPB8_9PEZI</name>
<reference evidence="2 3" key="1">
    <citation type="submission" date="2024-02" db="EMBL/GenBank/DDBJ databases">
        <title>De novo assembly and annotation of 12 fungi associated with fruit tree decline syndrome in Ontario, Canada.</title>
        <authorList>
            <person name="Sulman M."/>
            <person name="Ellouze W."/>
            <person name="Ilyukhin E."/>
        </authorList>
    </citation>
    <scope>NUCLEOTIDE SEQUENCE [LARGE SCALE GENOMIC DNA]</scope>
    <source>
        <strain evidence="2 3">FDS-637</strain>
    </source>
</reference>
<dbReference type="RefSeq" id="XP_066635501.1">
    <property type="nucleotide sequence ID" value="XM_066772934.1"/>
</dbReference>
<dbReference type="InterPro" id="IPR002347">
    <property type="entry name" value="SDR_fam"/>
</dbReference>
<dbReference type="GeneID" id="92005525"/>
<dbReference type="PANTHER" id="PTHR43157:SF31">
    <property type="entry name" value="PHOSPHATIDYLINOSITOL-GLYCAN BIOSYNTHESIS CLASS F PROTEIN"/>
    <property type="match status" value="1"/>
</dbReference>
<accession>A0ABR3CPB8</accession>
<dbReference type="PRINTS" id="PR00081">
    <property type="entry name" value="GDHRDH"/>
</dbReference>
<dbReference type="Proteomes" id="UP001430584">
    <property type="component" value="Unassembled WGS sequence"/>
</dbReference>
<dbReference type="Pfam" id="PF00106">
    <property type="entry name" value="adh_short"/>
    <property type="match status" value="1"/>
</dbReference>
<proteinExistence type="predicted"/>
<dbReference type="Gene3D" id="3.40.50.720">
    <property type="entry name" value="NAD(P)-binding Rossmann-like Domain"/>
    <property type="match status" value="1"/>
</dbReference>
<organism evidence="2 3">
    <name type="scientific">Diplodia seriata</name>
    <dbReference type="NCBI Taxonomy" id="420778"/>
    <lineage>
        <taxon>Eukaryota</taxon>
        <taxon>Fungi</taxon>
        <taxon>Dikarya</taxon>
        <taxon>Ascomycota</taxon>
        <taxon>Pezizomycotina</taxon>
        <taxon>Dothideomycetes</taxon>
        <taxon>Dothideomycetes incertae sedis</taxon>
        <taxon>Botryosphaeriales</taxon>
        <taxon>Botryosphaeriaceae</taxon>
        <taxon>Diplodia</taxon>
    </lineage>
</organism>
<protein>
    <submittedName>
        <fullName evidence="2">Uncharacterized protein</fullName>
    </submittedName>
</protein>
<evidence type="ECO:0000313" key="3">
    <source>
        <dbReference type="Proteomes" id="UP001430584"/>
    </source>
</evidence>
<evidence type="ECO:0000313" key="2">
    <source>
        <dbReference type="EMBL" id="KAL0262472.1"/>
    </source>
</evidence>
<evidence type="ECO:0000256" key="1">
    <source>
        <dbReference type="ARBA" id="ARBA00023002"/>
    </source>
</evidence>
<dbReference type="InterPro" id="IPR036291">
    <property type="entry name" value="NAD(P)-bd_dom_sf"/>
</dbReference>
<comment type="caution">
    <text evidence="2">The sequence shown here is derived from an EMBL/GenBank/DDBJ whole genome shotgun (WGS) entry which is preliminary data.</text>
</comment>
<dbReference type="SUPFAM" id="SSF51735">
    <property type="entry name" value="NAD(P)-binding Rossmann-fold domains"/>
    <property type="match status" value="1"/>
</dbReference>